<feature type="domain" description="Histidine kinase" evidence="14">
    <location>
        <begin position="520"/>
        <end position="745"/>
    </location>
</feature>
<dbReference type="Pfam" id="PF00072">
    <property type="entry name" value="Response_reg"/>
    <property type="match status" value="1"/>
</dbReference>
<evidence type="ECO:0000256" key="10">
    <source>
        <dbReference type="ARBA" id="ARBA00023136"/>
    </source>
</evidence>
<dbReference type="CDD" id="cd06225">
    <property type="entry name" value="HAMP"/>
    <property type="match status" value="1"/>
</dbReference>
<feature type="modified residue" description="4-aspartylphosphate" evidence="11">
    <location>
        <position position="815"/>
    </location>
</feature>
<dbReference type="PROSITE" id="PS50112">
    <property type="entry name" value="PAS"/>
    <property type="match status" value="1"/>
</dbReference>
<dbReference type="InterPro" id="IPR001789">
    <property type="entry name" value="Sig_transdc_resp-reg_receiver"/>
</dbReference>
<proteinExistence type="predicted"/>
<comment type="caution">
    <text evidence="18">The sequence shown here is derived from an EMBL/GenBank/DDBJ whole genome shotgun (WGS) entry which is preliminary data.</text>
</comment>
<sequence>MLQRLPGAVMDRFLSLNLRTQMMIMILLMAIGSMGIILYSAQRQREADFREAAHLSLNLATLVHNDQKVLLSGAEQLLATLSYVEAVRLRDVPEVNRILAGLLKKSPQISNLLIIAPDGNVWASALPIHKPINAAERRFFQAALRSGRFSSGEYTIGKVLSKPTLSFGYPILDQQGKVQDVAVAAFTLTNYDTLLSSRNLPPNTSLLLLDHEGTILFGNKARELAGKKDRPDLFDSMKEGEQGTFIARNNSGIKKVTAYRKVYLKGESEPYMYVRTGIDEEWVVKKTSLPLMVNIAVMGAIVLLTALMALYISKRAILDKVRALREAAQKISAGDLTVRVNHCVAGGELGELGTAFDGMAQQLSVDIERRKRAEAEALAKGEELDRYFNNSLDLLCIADTRGRFRRLNPAWETVLGFPLDRLVGQNILDLIHPDDVSATADAVATLERRGDIQSFTNRFLHADGSYRSIEWHSVRPDGNIIYGTARDVTEKIKAEEEKLQLERQLLHAQKLESLGVLAGGIAHDFNNILMAIMGNAELALMRINKESPAVDNLQKIEQASTRAADLARQMLAYSGKGKFVVENIDLNRLLQEMLHMLEVSISKRALLKIDLHPSLPQMEADATQIRQVVMNLVINASEAIGDDNGFISIKTSSLKCDRSYLKKAWLEVDVPEGEYICLDVSDNGCGMDSATRNRIFDPFFTTKFTGRGLGMAAALGIVRGHRGAIIVDSEPRRGSSFRVLFPAADSTADIGEAVIRQESWKGSGTLLLVDDEDAVRGIASEMLQQLGFNLLTASDGMTAIELFAANPQVGIVLLDLTMPHMDGERCLVELQKIRPDVKVVMSSGYTEYEVTRKLSGKQLAGFIQKPYRLNALVEALRPIA</sequence>
<evidence type="ECO:0000256" key="3">
    <source>
        <dbReference type="ARBA" id="ARBA00012438"/>
    </source>
</evidence>
<accession>A0ABQ0MK81</accession>
<dbReference type="InterPro" id="IPR003660">
    <property type="entry name" value="HAMP_dom"/>
</dbReference>
<feature type="transmembrane region" description="Helical" evidence="13">
    <location>
        <begin position="291"/>
        <end position="312"/>
    </location>
</feature>
<dbReference type="SUPFAM" id="SSF52172">
    <property type="entry name" value="CheY-like"/>
    <property type="match status" value="1"/>
</dbReference>
<evidence type="ECO:0000313" key="18">
    <source>
        <dbReference type="EMBL" id="GAW67507.1"/>
    </source>
</evidence>
<feature type="coiled-coil region" evidence="12">
    <location>
        <begin position="485"/>
        <end position="512"/>
    </location>
</feature>
<evidence type="ECO:0000256" key="5">
    <source>
        <dbReference type="ARBA" id="ARBA00022553"/>
    </source>
</evidence>
<evidence type="ECO:0000256" key="2">
    <source>
        <dbReference type="ARBA" id="ARBA00004651"/>
    </source>
</evidence>
<evidence type="ECO:0000256" key="13">
    <source>
        <dbReference type="SAM" id="Phobius"/>
    </source>
</evidence>
<dbReference type="Gene3D" id="3.30.450.20">
    <property type="entry name" value="PAS domain"/>
    <property type="match status" value="2"/>
</dbReference>
<dbReference type="Pfam" id="PF02518">
    <property type="entry name" value="HATPase_c"/>
    <property type="match status" value="1"/>
</dbReference>
<keyword evidence="19" id="KW-1185">Reference proteome</keyword>
<name>A0ABQ0MK81_9BACT</name>
<evidence type="ECO:0000256" key="11">
    <source>
        <dbReference type="PROSITE-ProRule" id="PRU00169"/>
    </source>
</evidence>
<dbReference type="CDD" id="cd18774">
    <property type="entry name" value="PDC2_HK_sensor"/>
    <property type="match status" value="1"/>
</dbReference>
<evidence type="ECO:0000259" key="14">
    <source>
        <dbReference type="PROSITE" id="PS50109"/>
    </source>
</evidence>
<dbReference type="EC" id="2.7.13.3" evidence="3"/>
<dbReference type="Pfam" id="PF02743">
    <property type="entry name" value="dCache_1"/>
    <property type="match status" value="1"/>
</dbReference>
<keyword evidence="7 13" id="KW-0812">Transmembrane</keyword>
<dbReference type="InterPro" id="IPR036097">
    <property type="entry name" value="HisK_dim/P_sf"/>
</dbReference>
<dbReference type="Proteomes" id="UP000194153">
    <property type="component" value="Unassembled WGS sequence"/>
</dbReference>
<dbReference type="InterPro" id="IPR036890">
    <property type="entry name" value="HATPase_C_sf"/>
</dbReference>
<reference evidence="19" key="1">
    <citation type="submission" date="2017-05" db="EMBL/GenBank/DDBJ databases">
        <title>Draft genome sequence of Geobacter pelophilus, a iron(III)-reducing bacteria.</title>
        <authorList>
            <person name="Aoyagi T."/>
            <person name="Koike H."/>
            <person name="Morita T."/>
            <person name="Sato Y."/>
            <person name="Habe H."/>
            <person name="Hori T."/>
        </authorList>
    </citation>
    <scope>NUCLEOTIDE SEQUENCE [LARGE SCALE GENOMIC DNA]</scope>
    <source>
        <strain evidence="19">Drf2</strain>
    </source>
</reference>
<gene>
    <name evidence="18" type="ORF">GPEL0_01r3366</name>
</gene>
<evidence type="ECO:0000256" key="12">
    <source>
        <dbReference type="SAM" id="Coils"/>
    </source>
</evidence>
<dbReference type="PANTHER" id="PTHR43065:SF42">
    <property type="entry name" value="TWO-COMPONENT SENSOR PPRA"/>
    <property type="match status" value="1"/>
</dbReference>
<dbReference type="PROSITE" id="PS50110">
    <property type="entry name" value="RESPONSE_REGULATORY"/>
    <property type="match status" value="1"/>
</dbReference>
<feature type="transmembrane region" description="Helical" evidence="13">
    <location>
        <begin position="20"/>
        <end position="41"/>
    </location>
</feature>
<dbReference type="InterPro" id="IPR004358">
    <property type="entry name" value="Sig_transdc_His_kin-like_C"/>
</dbReference>
<dbReference type="CDD" id="cd00156">
    <property type="entry name" value="REC"/>
    <property type="match status" value="1"/>
</dbReference>
<dbReference type="SMART" id="SM00091">
    <property type="entry name" value="PAS"/>
    <property type="match status" value="1"/>
</dbReference>
<dbReference type="SUPFAM" id="SSF47384">
    <property type="entry name" value="Homodimeric domain of signal transducing histidine kinase"/>
    <property type="match status" value="1"/>
</dbReference>
<comment type="catalytic activity">
    <reaction evidence="1">
        <text>ATP + protein L-histidine = ADP + protein N-phospho-L-histidine.</text>
        <dbReference type="EC" id="2.7.13.3"/>
    </reaction>
</comment>
<dbReference type="InterPro" id="IPR035965">
    <property type="entry name" value="PAS-like_dom_sf"/>
</dbReference>
<dbReference type="PROSITE" id="PS50109">
    <property type="entry name" value="HIS_KIN"/>
    <property type="match status" value="1"/>
</dbReference>
<dbReference type="InterPro" id="IPR003661">
    <property type="entry name" value="HisK_dim/P_dom"/>
</dbReference>
<dbReference type="InterPro" id="IPR013656">
    <property type="entry name" value="PAS_4"/>
</dbReference>
<dbReference type="Pfam" id="PF08448">
    <property type="entry name" value="PAS_4"/>
    <property type="match status" value="1"/>
</dbReference>
<dbReference type="SUPFAM" id="SSF55874">
    <property type="entry name" value="ATPase domain of HSP90 chaperone/DNA topoisomerase II/histidine kinase"/>
    <property type="match status" value="1"/>
</dbReference>
<evidence type="ECO:0000259" key="15">
    <source>
        <dbReference type="PROSITE" id="PS50110"/>
    </source>
</evidence>
<dbReference type="InterPro" id="IPR011006">
    <property type="entry name" value="CheY-like_superfamily"/>
</dbReference>
<dbReference type="PANTHER" id="PTHR43065">
    <property type="entry name" value="SENSOR HISTIDINE KINASE"/>
    <property type="match status" value="1"/>
</dbReference>
<feature type="domain" description="PAS" evidence="16">
    <location>
        <begin position="380"/>
        <end position="450"/>
    </location>
</feature>
<keyword evidence="5 11" id="KW-0597">Phosphoprotein</keyword>
<dbReference type="NCBIfam" id="TIGR00229">
    <property type="entry name" value="sensory_box"/>
    <property type="match status" value="1"/>
</dbReference>
<comment type="subcellular location">
    <subcellularLocation>
        <location evidence="2">Cell membrane</location>
        <topology evidence="2">Multi-pass membrane protein</topology>
    </subcellularLocation>
</comment>
<keyword evidence="4" id="KW-1003">Cell membrane</keyword>
<dbReference type="Gene3D" id="6.10.340.10">
    <property type="match status" value="1"/>
</dbReference>
<evidence type="ECO:0000259" key="16">
    <source>
        <dbReference type="PROSITE" id="PS50112"/>
    </source>
</evidence>
<dbReference type="InterPro" id="IPR005467">
    <property type="entry name" value="His_kinase_dom"/>
</dbReference>
<dbReference type="EMBL" id="BDQG01000001">
    <property type="protein sequence ID" value="GAW67507.1"/>
    <property type="molecule type" value="Genomic_DNA"/>
</dbReference>
<dbReference type="SUPFAM" id="SSF158472">
    <property type="entry name" value="HAMP domain-like"/>
    <property type="match status" value="1"/>
</dbReference>
<dbReference type="SMART" id="SM00388">
    <property type="entry name" value="HisKA"/>
    <property type="match status" value="1"/>
</dbReference>
<organism evidence="18 19">
    <name type="scientific">Geoanaerobacter pelophilus</name>
    <dbReference type="NCBI Taxonomy" id="60036"/>
    <lineage>
        <taxon>Bacteria</taxon>
        <taxon>Pseudomonadati</taxon>
        <taxon>Thermodesulfobacteriota</taxon>
        <taxon>Desulfuromonadia</taxon>
        <taxon>Geobacterales</taxon>
        <taxon>Geobacteraceae</taxon>
        <taxon>Geoanaerobacter</taxon>
    </lineage>
</organism>
<feature type="domain" description="Response regulatory" evidence="15">
    <location>
        <begin position="765"/>
        <end position="880"/>
    </location>
</feature>
<dbReference type="CDD" id="cd12914">
    <property type="entry name" value="PDC1_DGC_like"/>
    <property type="match status" value="1"/>
</dbReference>
<dbReference type="Gene3D" id="3.40.50.2300">
    <property type="match status" value="1"/>
</dbReference>
<evidence type="ECO:0000256" key="7">
    <source>
        <dbReference type="ARBA" id="ARBA00022692"/>
    </source>
</evidence>
<keyword evidence="9 13" id="KW-1133">Transmembrane helix</keyword>
<dbReference type="Gene3D" id="3.30.565.10">
    <property type="entry name" value="Histidine kinase-like ATPase, C-terminal domain"/>
    <property type="match status" value="1"/>
</dbReference>
<dbReference type="SMART" id="SM00448">
    <property type="entry name" value="REC"/>
    <property type="match status" value="1"/>
</dbReference>
<dbReference type="CDD" id="cd00082">
    <property type="entry name" value="HisKA"/>
    <property type="match status" value="1"/>
</dbReference>
<evidence type="ECO:0000313" key="19">
    <source>
        <dbReference type="Proteomes" id="UP000194153"/>
    </source>
</evidence>
<dbReference type="PROSITE" id="PS50885">
    <property type="entry name" value="HAMP"/>
    <property type="match status" value="1"/>
</dbReference>
<evidence type="ECO:0000256" key="9">
    <source>
        <dbReference type="ARBA" id="ARBA00022989"/>
    </source>
</evidence>
<keyword evidence="12" id="KW-0175">Coiled coil</keyword>
<evidence type="ECO:0000259" key="17">
    <source>
        <dbReference type="PROSITE" id="PS50885"/>
    </source>
</evidence>
<dbReference type="InterPro" id="IPR000014">
    <property type="entry name" value="PAS"/>
</dbReference>
<keyword evidence="8 18" id="KW-0418">Kinase</keyword>
<evidence type="ECO:0000256" key="6">
    <source>
        <dbReference type="ARBA" id="ARBA00022679"/>
    </source>
</evidence>
<evidence type="ECO:0000256" key="4">
    <source>
        <dbReference type="ARBA" id="ARBA00022475"/>
    </source>
</evidence>
<dbReference type="SMART" id="SM00387">
    <property type="entry name" value="HATPase_c"/>
    <property type="match status" value="1"/>
</dbReference>
<dbReference type="CDD" id="cd00130">
    <property type="entry name" value="PAS"/>
    <property type="match status" value="1"/>
</dbReference>
<dbReference type="SUPFAM" id="SSF55785">
    <property type="entry name" value="PYP-like sensor domain (PAS domain)"/>
    <property type="match status" value="1"/>
</dbReference>
<dbReference type="InterPro" id="IPR003594">
    <property type="entry name" value="HATPase_dom"/>
</dbReference>
<protein>
    <recommendedName>
        <fullName evidence="3">histidine kinase</fullName>
        <ecNumber evidence="3">2.7.13.3</ecNumber>
    </recommendedName>
</protein>
<keyword evidence="6" id="KW-0808">Transferase</keyword>
<dbReference type="SMART" id="SM00304">
    <property type="entry name" value="HAMP"/>
    <property type="match status" value="1"/>
</dbReference>
<evidence type="ECO:0000256" key="1">
    <source>
        <dbReference type="ARBA" id="ARBA00000085"/>
    </source>
</evidence>
<feature type="domain" description="HAMP" evidence="17">
    <location>
        <begin position="315"/>
        <end position="368"/>
    </location>
</feature>
<dbReference type="Pfam" id="PF00672">
    <property type="entry name" value="HAMP"/>
    <property type="match status" value="1"/>
</dbReference>
<dbReference type="PRINTS" id="PR00344">
    <property type="entry name" value="BCTRLSENSOR"/>
</dbReference>
<dbReference type="GO" id="GO:0016301">
    <property type="term" value="F:kinase activity"/>
    <property type="evidence" value="ECO:0007669"/>
    <property type="project" value="UniProtKB-KW"/>
</dbReference>
<evidence type="ECO:0000256" key="8">
    <source>
        <dbReference type="ARBA" id="ARBA00022777"/>
    </source>
</evidence>
<dbReference type="Gene3D" id="1.10.287.130">
    <property type="match status" value="1"/>
</dbReference>
<keyword evidence="10 13" id="KW-0472">Membrane</keyword>
<dbReference type="InterPro" id="IPR033479">
    <property type="entry name" value="dCache_1"/>
</dbReference>